<evidence type="ECO:0000313" key="2">
    <source>
        <dbReference type="EMBL" id="RXW11878.1"/>
    </source>
</evidence>
<feature type="region of interest" description="Disordered" evidence="1">
    <location>
        <begin position="24"/>
        <end position="59"/>
    </location>
</feature>
<evidence type="ECO:0000256" key="1">
    <source>
        <dbReference type="SAM" id="MobiDB-lite"/>
    </source>
</evidence>
<comment type="caution">
    <text evidence="2">The sequence shown here is derived from an EMBL/GenBank/DDBJ whole genome shotgun (WGS) entry which is preliminary data.</text>
</comment>
<dbReference type="Gene3D" id="2.70.50.70">
    <property type="match status" value="1"/>
</dbReference>
<dbReference type="AlphaFoldDB" id="A0A4V1Q1K2"/>
<proteinExistence type="predicted"/>
<name>A0A4V1Q1K2_9AGAR</name>
<accession>A0A4V1Q1K2</accession>
<keyword evidence="3" id="KW-1185">Reference proteome</keyword>
<dbReference type="OrthoDB" id="4849160at2759"/>
<dbReference type="EMBL" id="SDEE01001545">
    <property type="protein sequence ID" value="RXW11878.1"/>
    <property type="molecule type" value="Genomic_DNA"/>
</dbReference>
<reference evidence="2 3" key="1">
    <citation type="submission" date="2019-01" db="EMBL/GenBank/DDBJ databases">
        <title>Draft genome sequence of Psathyrella aberdarensis IHI B618.</title>
        <authorList>
            <person name="Buettner E."/>
            <person name="Kellner H."/>
        </authorList>
    </citation>
    <scope>NUCLEOTIDE SEQUENCE [LARGE SCALE GENOMIC DNA]</scope>
    <source>
        <strain evidence="2 3">IHI B618</strain>
    </source>
</reference>
<gene>
    <name evidence="2" type="ORF">EST38_g13977</name>
</gene>
<evidence type="ECO:0000313" key="3">
    <source>
        <dbReference type="Proteomes" id="UP000290288"/>
    </source>
</evidence>
<dbReference type="Proteomes" id="UP000290288">
    <property type="component" value="Unassembled WGS sequence"/>
</dbReference>
<feature type="compositionally biased region" description="Polar residues" evidence="1">
    <location>
        <begin position="28"/>
        <end position="49"/>
    </location>
</feature>
<organism evidence="2 3">
    <name type="scientific">Candolleomyces aberdarensis</name>
    <dbReference type="NCBI Taxonomy" id="2316362"/>
    <lineage>
        <taxon>Eukaryota</taxon>
        <taxon>Fungi</taxon>
        <taxon>Dikarya</taxon>
        <taxon>Basidiomycota</taxon>
        <taxon>Agaricomycotina</taxon>
        <taxon>Agaricomycetes</taxon>
        <taxon>Agaricomycetidae</taxon>
        <taxon>Agaricales</taxon>
        <taxon>Agaricineae</taxon>
        <taxon>Psathyrellaceae</taxon>
        <taxon>Candolleomyces</taxon>
    </lineage>
</organism>
<protein>
    <submittedName>
        <fullName evidence="2">Uncharacterized protein</fullName>
    </submittedName>
</protein>
<sequence length="131" mass="14032">MLTYRASCGGAPCSEFSFTKASSRRQSECQARQPTTLSVARSSLSTSPKSGIGGSGAGVPTKDELVSLPGAYSDNAAAILVRNVFDNRLFNSRFPGPPVSRLADSYLAFRQVISDEAEACIDYEQDNNAWL</sequence>